<comment type="caution">
    <text evidence="4">The sequence shown here is derived from an EMBL/GenBank/DDBJ whole genome shotgun (WGS) entry which is preliminary data.</text>
</comment>
<dbReference type="InterPro" id="IPR017853">
    <property type="entry name" value="GH"/>
</dbReference>
<gene>
    <name evidence="4" type="ORF">E1288_36125</name>
</gene>
<dbReference type="AlphaFoldDB" id="A0A4R4Y8K7"/>
<evidence type="ECO:0000256" key="2">
    <source>
        <dbReference type="ARBA" id="ARBA00023180"/>
    </source>
</evidence>
<comment type="similarity">
    <text evidence="1">Belongs to the glycosyl hydrolase 13 family.</text>
</comment>
<dbReference type="EMBL" id="SMKW01000072">
    <property type="protein sequence ID" value="TDD40094.1"/>
    <property type="molecule type" value="Genomic_DNA"/>
</dbReference>
<evidence type="ECO:0000259" key="3">
    <source>
        <dbReference type="SMART" id="SM00642"/>
    </source>
</evidence>
<dbReference type="SUPFAM" id="SSF51445">
    <property type="entry name" value="(Trans)glycosidases"/>
    <property type="match status" value="1"/>
</dbReference>
<dbReference type="FunFam" id="3.90.400.10:FF:000001">
    <property type="entry name" value="Maltase A3, isoform A"/>
    <property type="match status" value="1"/>
</dbReference>
<protein>
    <submittedName>
        <fullName evidence="4">Glycoside hydrolase family 13 protein</fullName>
    </submittedName>
</protein>
<keyword evidence="2" id="KW-0325">Glycoprotein</keyword>
<dbReference type="RefSeq" id="WP_132493182.1">
    <property type="nucleotide sequence ID" value="NZ_SMKW01000072.1"/>
</dbReference>
<evidence type="ECO:0000313" key="5">
    <source>
        <dbReference type="Proteomes" id="UP000294947"/>
    </source>
</evidence>
<dbReference type="GO" id="GO:0009313">
    <property type="term" value="P:oligosaccharide catabolic process"/>
    <property type="evidence" value="ECO:0007669"/>
    <property type="project" value="TreeGrafter"/>
</dbReference>
<dbReference type="PANTHER" id="PTHR10357:SF179">
    <property type="entry name" value="NEUTRAL AND BASIC AMINO ACID TRANSPORT PROTEIN RBAT"/>
    <property type="match status" value="1"/>
</dbReference>
<organism evidence="4 5">
    <name type="scientific">Saccharopolyspora elongata</name>
    <dbReference type="NCBI Taxonomy" id="2530387"/>
    <lineage>
        <taxon>Bacteria</taxon>
        <taxon>Bacillati</taxon>
        <taxon>Actinomycetota</taxon>
        <taxon>Actinomycetes</taxon>
        <taxon>Pseudonocardiales</taxon>
        <taxon>Pseudonocardiaceae</taxon>
        <taxon>Saccharopolyspora</taxon>
    </lineage>
</organism>
<feature type="domain" description="Glycosyl hydrolase family 13 catalytic" evidence="3">
    <location>
        <begin position="13"/>
        <end position="420"/>
    </location>
</feature>
<dbReference type="Proteomes" id="UP000294947">
    <property type="component" value="Unassembled WGS sequence"/>
</dbReference>
<dbReference type="GO" id="GO:0004556">
    <property type="term" value="F:alpha-amylase activity"/>
    <property type="evidence" value="ECO:0007669"/>
    <property type="project" value="TreeGrafter"/>
</dbReference>
<keyword evidence="5" id="KW-1185">Reference proteome</keyword>
<dbReference type="OrthoDB" id="9043248at2"/>
<evidence type="ECO:0000313" key="4">
    <source>
        <dbReference type="EMBL" id="TDD40094.1"/>
    </source>
</evidence>
<dbReference type="InterPro" id="IPR006047">
    <property type="entry name" value="GH13_cat_dom"/>
</dbReference>
<keyword evidence="4" id="KW-0378">Hydrolase</keyword>
<name>A0A4R4Y8K7_9PSEU</name>
<accession>A0A4R4Y8K7</accession>
<dbReference type="CDD" id="cd11332">
    <property type="entry name" value="AmyAc_OligoGlu_TS"/>
    <property type="match status" value="1"/>
</dbReference>
<dbReference type="InterPro" id="IPR045857">
    <property type="entry name" value="O16G_dom_2"/>
</dbReference>
<dbReference type="PANTHER" id="PTHR10357">
    <property type="entry name" value="ALPHA-AMYLASE FAMILY MEMBER"/>
    <property type="match status" value="1"/>
</dbReference>
<evidence type="ECO:0000256" key="1">
    <source>
        <dbReference type="ARBA" id="ARBA00008061"/>
    </source>
</evidence>
<dbReference type="SMART" id="SM00642">
    <property type="entry name" value="Aamy"/>
    <property type="match status" value="1"/>
</dbReference>
<sequence length="543" mass="60303">MPHPWWRSAVTYQIYPCSFADSNADGIGDLPGLTSRLDHLAWLGVDAIWLTPCYPSRWVDGGYDITDHRGIDPSLGTLRDFDRMVAAAHGLGIRVLIDLVPNHTSDRHEWFRRALAAGPGSPERDRYVFRNGRGPGGTRPPSGWESRFGGSAWTRVADGQWYLHLFAPEQPDLNWANPEVRAEFLDILRFWGRRGVDGFRVDVAAALVKDLREPLREVLGGEGSTGLDDFAANPDHPFLDRPEVHDVYREWNRVFHEFDPPLVGVAEVWARSDRRVRYIRPGELQQAFDFEFLRVRWRAAEYRRVVSGSIAGASSVGTVATWVLANHDVVRQVSALGLPADVDLRVWLASGGTEPPVDLELGTRRARAAILFALALPGSAYLYQGEELGLPEVADLPAEVLRDPKWARSRQKVKGRDGCRVPLPWTRGGVSFGFGDAPPWLPQPADWGGYSVEAQRGDPGSMLELYRAALRLRRGFSGDERFGWDDRHDAGDVLAFRRGKDVLVLVNTGPAAVPLPPGDVLLSSAPLEGGFLPADTTVWLRLP</sequence>
<proteinExistence type="inferred from homology"/>
<reference evidence="4 5" key="1">
    <citation type="submission" date="2019-03" db="EMBL/GenBank/DDBJ databases">
        <title>Draft genome sequences of novel Actinobacteria.</title>
        <authorList>
            <person name="Sahin N."/>
            <person name="Ay H."/>
            <person name="Saygin H."/>
        </authorList>
    </citation>
    <scope>NUCLEOTIDE SEQUENCE [LARGE SCALE GENOMIC DNA]</scope>
    <source>
        <strain evidence="4 5">7K502</strain>
    </source>
</reference>
<dbReference type="Pfam" id="PF00128">
    <property type="entry name" value="Alpha-amylase"/>
    <property type="match status" value="1"/>
</dbReference>
<dbReference type="Gene3D" id="3.20.20.80">
    <property type="entry name" value="Glycosidases"/>
    <property type="match status" value="1"/>
</dbReference>
<dbReference type="Gene3D" id="3.90.400.10">
    <property type="entry name" value="Oligo-1,6-glucosidase, Domain 2"/>
    <property type="match status" value="1"/>
</dbReference>